<feature type="domain" description="Tyr recombinase" evidence="2">
    <location>
        <begin position="436"/>
        <end position="654"/>
    </location>
</feature>
<evidence type="ECO:0000313" key="3">
    <source>
        <dbReference type="EMBL" id="QOV47548.1"/>
    </source>
</evidence>
<dbReference type="InterPro" id="IPR013762">
    <property type="entry name" value="Integrase-like_cat_sf"/>
</dbReference>
<protein>
    <submittedName>
        <fullName evidence="3">Tyrosine-type recombinase/integrase</fullName>
    </submittedName>
</protein>
<sequence>MCWRPGEWNPHDLLFVGDLDNPLTGSRRCRHPLCDSPTEGPTYCGSCNIDYRASKLTETEFDQTFVPRRNRRFHARPERCVVPACGRDGIKGQLCHSHYSVWRSHVRRTYGHDARISRYAAEREAWAISQEPFPGLPLCAVRGCRSEESLPTHLCYAHRNLWAACARESGRDSSKDLARWTETRVPFLLQNEFSLVPLEETTRLELLYALQKRDARGQVLRPTQVRKIVKLFVGIPSVALAVGATPGPSDTTCTATQSLIKEVKRDITRGLDAYRGIDETTKPVWDLRALDTPLPARTRTGFRVREGEIDFTPILQPWLREVAMRWARTTSPGSSALRDRLLACTIASRALATRRAGSDPAGLGFADMTAVVNEFRVSVRRDGKPRSNDSRARLLKLFTELLEFGRIEGVLDDLSPRFVLHTNEHRIKRDKVDEDNIGKALPESVVAQLDKHVDLIGVGMTYGSMPTDCIRAMFRTVYVLLRDTGRRPNEIGALDLGCLEYDGGEYQLIWDNTKARRLRRRLPLDRDTVSAVKEWTSVRERLDLPSRTLPFLFPAITDNAATGHLTTGNIGAAIRTWADSIPEIHSEELGADGAPLPFERSLIYPYAFRHTFCQRYADAGMPQHVLQDLMDHKSADTTAAYYKVSIKMKREAINTIKSLTTDRFGTPAPMRSSTAYEMRSVAVAFGNCIEPTNVKAGGKACPIRFQCAGCGSYRPDPSYLPAVEEHIRALKADREVAAAAGAAEFVIRNLDDQIAAFQAVRENQKEKLASMPDEMRHEVEEASKVLRKLRAGASKGAVSLGMPAFGPPGVVA</sequence>
<dbReference type="GO" id="GO:0015074">
    <property type="term" value="P:DNA integration"/>
    <property type="evidence" value="ECO:0007669"/>
    <property type="project" value="InterPro"/>
</dbReference>
<dbReference type="GO" id="GO:0003677">
    <property type="term" value="F:DNA binding"/>
    <property type="evidence" value="ECO:0007669"/>
    <property type="project" value="InterPro"/>
</dbReference>
<evidence type="ECO:0000313" key="4">
    <source>
        <dbReference type="Proteomes" id="UP000594008"/>
    </source>
</evidence>
<accession>A0A7M2TIP1</accession>
<keyword evidence="1" id="KW-0233">DNA recombination</keyword>
<proteinExistence type="predicted"/>
<dbReference type="KEGG" id="schf:IPT68_10840"/>
<dbReference type="Gene3D" id="1.10.443.10">
    <property type="entry name" value="Intergrase catalytic core"/>
    <property type="match status" value="1"/>
</dbReference>
<dbReference type="AlphaFoldDB" id="A0A7M2TIP1"/>
<dbReference type="PROSITE" id="PS51898">
    <property type="entry name" value="TYR_RECOMBINASE"/>
    <property type="match status" value="1"/>
</dbReference>
<dbReference type="GO" id="GO:0006310">
    <property type="term" value="P:DNA recombination"/>
    <property type="evidence" value="ECO:0007669"/>
    <property type="project" value="UniProtKB-KW"/>
</dbReference>
<reference evidence="3 4" key="1">
    <citation type="submission" date="2020-10" db="EMBL/GenBank/DDBJ databases">
        <title>Streptomyces chromofuscus complate genome analysis.</title>
        <authorList>
            <person name="Anwar N."/>
        </authorList>
    </citation>
    <scope>NUCLEOTIDE SEQUENCE [LARGE SCALE GENOMIC DNA]</scope>
    <source>
        <strain evidence="3 4">DSM 40273</strain>
    </source>
</reference>
<dbReference type="InterPro" id="IPR011010">
    <property type="entry name" value="DNA_brk_join_enz"/>
</dbReference>
<dbReference type="Proteomes" id="UP000594008">
    <property type="component" value="Chromosome"/>
</dbReference>
<dbReference type="EMBL" id="CP063374">
    <property type="protein sequence ID" value="QOV47548.1"/>
    <property type="molecule type" value="Genomic_DNA"/>
</dbReference>
<keyword evidence="4" id="KW-1185">Reference proteome</keyword>
<gene>
    <name evidence="3" type="ORF">IPT68_10840</name>
</gene>
<dbReference type="InterPro" id="IPR002104">
    <property type="entry name" value="Integrase_catalytic"/>
</dbReference>
<evidence type="ECO:0000259" key="2">
    <source>
        <dbReference type="PROSITE" id="PS51898"/>
    </source>
</evidence>
<dbReference type="SUPFAM" id="SSF56349">
    <property type="entry name" value="DNA breaking-rejoining enzymes"/>
    <property type="match status" value="1"/>
</dbReference>
<dbReference type="Pfam" id="PF00589">
    <property type="entry name" value="Phage_integrase"/>
    <property type="match status" value="1"/>
</dbReference>
<name>A0A7M2TIP1_STRCW</name>
<evidence type="ECO:0000256" key="1">
    <source>
        <dbReference type="ARBA" id="ARBA00023172"/>
    </source>
</evidence>
<organism evidence="3 4">
    <name type="scientific">Streptomyces chromofuscus</name>
    <dbReference type="NCBI Taxonomy" id="42881"/>
    <lineage>
        <taxon>Bacteria</taxon>
        <taxon>Bacillati</taxon>
        <taxon>Actinomycetota</taxon>
        <taxon>Actinomycetes</taxon>
        <taxon>Kitasatosporales</taxon>
        <taxon>Streptomycetaceae</taxon>
        <taxon>Streptomyces</taxon>
    </lineage>
</organism>